<evidence type="ECO:0000313" key="4">
    <source>
        <dbReference type="EMBL" id="WVO20525.1"/>
    </source>
</evidence>
<proteinExistence type="predicted"/>
<keyword evidence="1" id="KW-0547">Nucleotide-binding</keyword>
<dbReference type="Proteomes" id="UP001432216">
    <property type="component" value="Chromosome 3"/>
</dbReference>
<evidence type="ECO:0000313" key="5">
    <source>
        <dbReference type="Proteomes" id="UP001432216"/>
    </source>
</evidence>
<feature type="domain" description="6-phosphofructo-2-kinase" evidence="3">
    <location>
        <begin position="15"/>
        <end position="213"/>
    </location>
</feature>
<protein>
    <recommendedName>
        <fullName evidence="3">6-phosphofructo-2-kinase domain-containing protein</fullName>
    </recommendedName>
</protein>
<gene>
    <name evidence="4" type="ORF">IAS62_001822</name>
</gene>
<keyword evidence="2" id="KW-0067">ATP-binding</keyword>
<evidence type="ECO:0000259" key="3">
    <source>
        <dbReference type="Pfam" id="PF01591"/>
    </source>
</evidence>
<dbReference type="SUPFAM" id="SSF52540">
    <property type="entry name" value="P-loop containing nucleoside triphosphate hydrolases"/>
    <property type="match status" value="1"/>
</dbReference>
<sequence length="214" mass="24056">MAAPLYVTQSGRLWHAGLILIVTVGLPARGKTHISRALERYLRWLGVKTRVYSIGDYRRKVLGGAENVPHDYFQTKTPRSEATNALRRRIKTELEDQIMDFFAVQGGQVVIYDANNGSVAERKITCEKFGAKGVHVIYLESLCDQEDIITANIRSVKLSSPDYAGWDAEKAVADYWERIRDQAAVYHTVTADEGPFIKVMNVGERIEVNRIEGG</sequence>
<dbReference type="InterPro" id="IPR003094">
    <property type="entry name" value="6Pfruct_kin"/>
</dbReference>
<organism evidence="4 5">
    <name type="scientific">Cryptococcus decagattii</name>
    <dbReference type="NCBI Taxonomy" id="1859122"/>
    <lineage>
        <taxon>Eukaryota</taxon>
        <taxon>Fungi</taxon>
        <taxon>Dikarya</taxon>
        <taxon>Basidiomycota</taxon>
        <taxon>Agaricomycotina</taxon>
        <taxon>Tremellomycetes</taxon>
        <taxon>Tremellales</taxon>
        <taxon>Cryptococcaceae</taxon>
        <taxon>Cryptococcus</taxon>
        <taxon>Cryptococcus gattii species complex</taxon>
    </lineage>
</organism>
<dbReference type="PANTHER" id="PTHR10606">
    <property type="entry name" value="6-PHOSPHOFRUCTO-2-KINASE/FRUCTOSE-2,6-BISPHOSPHATASE"/>
    <property type="match status" value="1"/>
</dbReference>
<dbReference type="Pfam" id="PF01591">
    <property type="entry name" value="6PF2K"/>
    <property type="match status" value="1"/>
</dbReference>
<evidence type="ECO:0000256" key="2">
    <source>
        <dbReference type="ARBA" id="ARBA00022840"/>
    </source>
</evidence>
<dbReference type="Gene3D" id="3.40.50.300">
    <property type="entry name" value="P-loop containing nucleotide triphosphate hydrolases"/>
    <property type="match status" value="1"/>
</dbReference>
<dbReference type="PRINTS" id="PR00991">
    <property type="entry name" value="6PFRUCTKNASE"/>
</dbReference>
<dbReference type="EMBL" id="CP143808">
    <property type="protein sequence ID" value="WVO20525.1"/>
    <property type="molecule type" value="Genomic_DNA"/>
</dbReference>
<dbReference type="GeneID" id="89988596"/>
<dbReference type="InterPro" id="IPR027417">
    <property type="entry name" value="P-loop_NTPase"/>
</dbReference>
<dbReference type="PIRSF" id="PIRSF000709">
    <property type="entry name" value="6PFK_2-Ptase"/>
    <property type="match status" value="1"/>
</dbReference>
<dbReference type="RefSeq" id="XP_064719764.1">
    <property type="nucleotide sequence ID" value="XM_064863692.1"/>
</dbReference>
<keyword evidence="5" id="KW-1185">Reference proteome</keyword>
<name>A0ABZ2APS9_9TREE</name>
<dbReference type="PANTHER" id="PTHR10606:SF39">
    <property type="entry name" value="6-PHOSPHOFRUCTO-2-KINASE_FRUCTOSE-2,6-BISPHOSPHATASE YLR345W-RELATED"/>
    <property type="match status" value="1"/>
</dbReference>
<accession>A0ABZ2APS9</accession>
<dbReference type="InterPro" id="IPR013079">
    <property type="entry name" value="6Phosfructo_kin"/>
</dbReference>
<reference evidence="4 5" key="1">
    <citation type="submission" date="2024-01" db="EMBL/GenBank/DDBJ databases">
        <title>Comparative genomics of Cryptococcus and Kwoniella reveals pathogenesis evolution and contrasting modes of karyotype evolution via chromosome fusion or intercentromeric recombination.</title>
        <authorList>
            <person name="Coelho M.A."/>
            <person name="David-Palma M."/>
            <person name="Shea T."/>
            <person name="Bowers K."/>
            <person name="McGinley-Smith S."/>
            <person name="Mohammad A.W."/>
            <person name="Gnirke A."/>
            <person name="Yurkov A.M."/>
            <person name="Nowrousian M."/>
            <person name="Sun S."/>
            <person name="Cuomo C.A."/>
            <person name="Heitman J."/>
        </authorList>
    </citation>
    <scope>NUCLEOTIDE SEQUENCE [LARGE SCALE GENOMIC DNA]</scope>
    <source>
        <strain evidence="4 5">7685027</strain>
    </source>
</reference>
<evidence type="ECO:0000256" key="1">
    <source>
        <dbReference type="ARBA" id="ARBA00022741"/>
    </source>
</evidence>